<evidence type="ECO:0008006" key="5">
    <source>
        <dbReference type="Google" id="ProtNLM"/>
    </source>
</evidence>
<dbReference type="InterPro" id="IPR012878">
    <property type="entry name" value="Beta-AFase-like_GH127_cat"/>
</dbReference>
<name>A0A8K0JP76_9TREE</name>
<dbReference type="InterPro" id="IPR049049">
    <property type="entry name" value="Beta-AFase-like_GH127_C"/>
</dbReference>
<dbReference type="PANTHER" id="PTHR43465">
    <property type="entry name" value="DUF1680 DOMAIN PROTEIN (AFU_ORTHOLOGUE AFUA_1G08910)"/>
    <property type="match status" value="1"/>
</dbReference>
<organism evidence="3 4">
    <name type="scientific">Filobasidium floriforme</name>
    <dbReference type="NCBI Taxonomy" id="5210"/>
    <lineage>
        <taxon>Eukaryota</taxon>
        <taxon>Fungi</taxon>
        <taxon>Dikarya</taxon>
        <taxon>Basidiomycota</taxon>
        <taxon>Agaricomycotina</taxon>
        <taxon>Tremellomycetes</taxon>
        <taxon>Filobasidiales</taxon>
        <taxon>Filobasidiaceae</taxon>
        <taxon>Filobasidium</taxon>
    </lineage>
</organism>
<proteinExistence type="predicted"/>
<dbReference type="GO" id="GO:0005975">
    <property type="term" value="P:carbohydrate metabolic process"/>
    <property type="evidence" value="ECO:0007669"/>
    <property type="project" value="InterPro"/>
</dbReference>
<evidence type="ECO:0000313" key="4">
    <source>
        <dbReference type="Proteomes" id="UP000812966"/>
    </source>
</evidence>
<feature type="domain" description="Non-reducing end beta-L-arabinofuranosidase-like GH127 catalytic" evidence="1">
    <location>
        <begin position="24"/>
        <end position="437"/>
    </location>
</feature>
<keyword evidence="4" id="KW-1185">Reference proteome</keyword>
<feature type="domain" description="Non-reducing end beta-L-arabinofuranosidase-like GH127 C-terminal" evidence="2">
    <location>
        <begin position="548"/>
        <end position="663"/>
    </location>
</feature>
<dbReference type="InterPro" id="IPR049174">
    <property type="entry name" value="Beta-AFase-like"/>
</dbReference>
<dbReference type="SUPFAM" id="SSF48208">
    <property type="entry name" value="Six-hairpin glycosidases"/>
    <property type="match status" value="1"/>
</dbReference>
<protein>
    <recommendedName>
        <fullName evidence="5">Non-reducing end beta-L-arabinofuranosidase</fullName>
    </recommendedName>
</protein>
<sequence>MTWIDETKTLNHPQTSFDSTTFEKDSFFGHLRSLYAETVLQTQLDQLKKQGSYDAFDLKWRDVYNVRRLEGGKTRQDGIPPSLFWESDVGKWIEAVCYFLSSEDTKDTPQAATYKQAMDHIIDLIVKAQQDDGYLNIYFTAVDPTGKFRNLRDMHEMYNAGHLLEASLAHYRYSGSRKFLDVMIKNVDCFINHFGPNKDQKHGYPGHPELELAILRLYALTGEKKHLDFGTYLLEARGVKREDQGGMSYFEYEGRERGLEPLPTTMDLKCPETYNQSHASLHEQDTILGHSVRAFYLITAAADLGGKFYDDAHRLWTDAVDRKMYVTGGFGSEPRWEGFSEFPYHLPVSIKEGGCYAETCASIAAMMTSERLLYRNLSGKVRDTMELCLYNAVLGGGDLQGKAFSYENRLATWGDESAKRADWFEVCCCPPNLSRTLGMLGGYTWRADVDSSAKKISVIVYLYMSCTRVIDLPNGRATIKMQSGMPWKGETSWEMDAPEGWTWEITVPKPNYAANFQIKPAGQAGPEGFLTFSAGHSSRASSTMDLPVRVLASHPLTGQDTLTVSRGPIVYIAEDFDNDKIEASHSHFEGVGLTEDAKFETRELDIQGQSMVAIAATSGVRALVDDSDELYREVNGSTPARKWKSVDSELVYVPWFARANRGGRGHVRVSMKRACE</sequence>
<evidence type="ECO:0000313" key="3">
    <source>
        <dbReference type="EMBL" id="KAG7562920.1"/>
    </source>
</evidence>
<dbReference type="OrthoDB" id="654211at2759"/>
<dbReference type="Proteomes" id="UP000812966">
    <property type="component" value="Unassembled WGS sequence"/>
</dbReference>
<evidence type="ECO:0000259" key="2">
    <source>
        <dbReference type="Pfam" id="PF20737"/>
    </source>
</evidence>
<dbReference type="Pfam" id="PF20737">
    <property type="entry name" value="Glyco_hydro127C"/>
    <property type="match status" value="1"/>
</dbReference>
<dbReference type="AlphaFoldDB" id="A0A8K0JP76"/>
<comment type="caution">
    <text evidence="3">The sequence shown here is derived from an EMBL/GenBank/DDBJ whole genome shotgun (WGS) entry which is preliminary data.</text>
</comment>
<reference evidence="3" key="1">
    <citation type="submission" date="2020-04" db="EMBL/GenBank/DDBJ databases">
        <title>Analysis of mating type loci in Filobasidium floriforme.</title>
        <authorList>
            <person name="Nowrousian M."/>
        </authorList>
    </citation>
    <scope>NUCLEOTIDE SEQUENCE</scope>
    <source>
        <strain evidence="3">CBS 6242</strain>
    </source>
</reference>
<evidence type="ECO:0000259" key="1">
    <source>
        <dbReference type="Pfam" id="PF07944"/>
    </source>
</evidence>
<dbReference type="PANTHER" id="PTHR43465:SF2">
    <property type="entry name" value="DUF1680 DOMAIN PROTEIN (AFU_ORTHOLOGUE AFUA_1G08910)"/>
    <property type="match status" value="1"/>
</dbReference>
<dbReference type="EMBL" id="JABELV010000023">
    <property type="protein sequence ID" value="KAG7562920.1"/>
    <property type="molecule type" value="Genomic_DNA"/>
</dbReference>
<gene>
    <name evidence="3" type="ORF">FFLO_01610</name>
</gene>
<dbReference type="Pfam" id="PF07944">
    <property type="entry name" value="Beta-AFase-like_GH127_cat"/>
    <property type="match status" value="1"/>
</dbReference>
<accession>A0A8K0JP76</accession>
<dbReference type="InterPro" id="IPR008928">
    <property type="entry name" value="6-hairpin_glycosidase_sf"/>
</dbReference>